<keyword evidence="13" id="KW-0732">Signal</keyword>
<reference evidence="15" key="1">
    <citation type="journal article" date="2019" name="Int. J. Syst. Evol. Microbiol.">
        <title>The Global Catalogue of Microorganisms (GCM) 10K type strain sequencing project: providing services to taxonomists for standard genome sequencing and annotation.</title>
        <authorList>
            <consortium name="The Broad Institute Genomics Platform"/>
            <consortium name="The Broad Institute Genome Sequencing Center for Infectious Disease"/>
            <person name="Wu L."/>
            <person name="Ma J."/>
        </authorList>
    </citation>
    <scope>NUCLEOTIDE SEQUENCE [LARGE SCALE GENOMIC DNA]</scope>
    <source>
        <strain evidence="15">KCTC 52165</strain>
    </source>
</reference>
<keyword evidence="4 12" id="KW-1003">Cell membrane</keyword>
<sequence>MRTRFATAVATAAALAATVSAAAAQQIDLGALSQADGATTGTIIQLFGLLTVLSVAPGLLIMVTSFTRFVIAFSILRAGIGLQSTPANLILISLSLFMTFYVMAPTFDQAWNNGVKPLMDNQISQPVALERISDPFRTFMLRNVRDKDFDLFADLARDRGQQVARDTVDLRILVPAFMISEIRRGFEIGFLIVLPFLVIDLIVATVTMAMGMMMLPPTVVSLPFKIMFFVLIDGWNLLVGSLVRSFH</sequence>
<dbReference type="PROSITE" id="PS01061">
    <property type="entry name" value="FLIP_2"/>
    <property type="match status" value="1"/>
</dbReference>
<evidence type="ECO:0000256" key="4">
    <source>
        <dbReference type="ARBA" id="ARBA00022475"/>
    </source>
</evidence>
<keyword evidence="3 12" id="KW-0813">Transport</keyword>
<evidence type="ECO:0000256" key="6">
    <source>
        <dbReference type="ARBA" id="ARBA00022795"/>
    </source>
</evidence>
<keyword evidence="6 12" id="KW-1005">Bacterial flagellum biogenesis</keyword>
<evidence type="ECO:0000313" key="14">
    <source>
        <dbReference type="EMBL" id="MFC3205301.1"/>
    </source>
</evidence>
<protein>
    <recommendedName>
        <fullName evidence="2 12">Flagellar biosynthetic protein FliP</fullName>
    </recommendedName>
</protein>
<dbReference type="PRINTS" id="PR01302">
    <property type="entry name" value="TYPE3IMPPROT"/>
</dbReference>
<comment type="caution">
    <text evidence="14">The sequence shown here is derived from an EMBL/GenBank/DDBJ whole genome shotgun (WGS) entry which is preliminary data.</text>
</comment>
<feature type="transmembrane region" description="Helical" evidence="12">
    <location>
        <begin position="188"/>
        <end position="210"/>
    </location>
</feature>
<feature type="chain" id="PRO_5045928359" description="Flagellar biosynthetic protein FliP" evidence="13">
    <location>
        <begin position="24"/>
        <end position="247"/>
    </location>
</feature>
<evidence type="ECO:0000256" key="8">
    <source>
        <dbReference type="ARBA" id="ARBA00022989"/>
    </source>
</evidence>
<dbReference type="Proteomes" id="UP001595583">
    <property type="component" value="Unassembled WGS sequence"/>
</dbReference>
<evidence type="ECO:0000256" key="13">
    <source>
        <dbReference type="SAM" id="SignalP"/>
    </source>
</evidence>
<keyword evidence="10" id="KW-0975">Bacterial flagellum</keyword>
<keyword evidence="14" id="KW-0282">Flagellum</keyword>
<evidence type="ECO:0000256" key="3">
    <source>
        <dbReference type="ARBA" id="ARBA00022448"/>
    </source>
</evidence>
<comment type="function">
    <text evidence="12">Plays a role in the flagellum-specific transport system.</text>
</comment>
<dbReference type="EMBL" id="JBHRTK010000003">
    <property type="protein sequence ID" value="MFC3205301.1"/>
    <property type="molecule type" value="Genomic_DNA"/>
</dbReference>
<dbReference type="RefSeq" id="WP_378218644.1">
    <property type="nucleotide sequence ID" value="NZ_JBHRTK010000003.1"/>
</dbReference>
<gene>
    <name evidence="12 14" type="primary">fliP</name>
    <name evidence="14" type="ORF">ACFOHJ_03675</name>
</gene>
<evidence type="ECO:0000256" key="5">
    <source>
        <dbReference type="ARBA" id="ARBA00022692"/>
    </source>
</evidence>
<feature type="signal peptide" evidence="13">
    <location>
        <begin position="1"/>
        <end position="23"/>
    </location>
</feature>
<evidence type="ECO:0000256" key="7">
    <source>
        <dbReference type="ARBA" id="ARBA00022927"/>
    </source>
</evidence>
<proteinExistence type="inferred from homology"/>
<keyword evidence="14" id="KW-0966">Cell projection</keyword>
<dbReference type="NCBIfam" id="NF009438">
    <property type="entry name" value="PRK12797.1"/>
    <property type="match status" value="1"/>
</dbReference>
<evidence type="ECO:0000256" key="2">
    <source>
        <dbReference type="ARBA" id="ARBA00021714"/>
    </source>
</evidence>
<keyword evidence="14" id="KW-0969">Cilium</keyword>
<keyword evidence="8 12" id="KW-1133">Transmembrane helix</keyword>
<dbReference type="InterPro" id="IPR005838">
    <property type="entry name" value="T3SS_IM_P"/>
</dbReference>
<evidence type="ECO:0000256" key="12">
    <source>
        <dbReference type="RuleBase" id="RU362069"/>
    </source>
</evidence>
<accession>A0ABV7K8J4</accession>
<dbReference type="PRINTS" id="PR00951">
    <property type="entry name" value="FLGBIOSNFLIP"/>
</dbReference>
<keyword evidence="9 12" id="KW-0472">Membrane</keyword>
<keyword evidence="15" id="KW-1185">Reference proteome</keyword>
<dbReference type="PANTHER" id="PTHR30587">
    <property type="entry name" value="FLAGELLAR BIOSYNTHETIC PROTEIN FLIP"/>
    <property type="match status" value="1"/>
</dbReference>
<keyword evidence="7 12" id="KW-0653">Protein transport</keyword>
<evidence type="ECO:0000256" key="1">
    <source>
        <dbReference type="ARBA" id="ARBA00006257"/>
    </source>
</evidence>
<comment type="similarity">
    <text evidence="1 12">Belongs to the FliP/MopC/SpaP family.</text>
</comment>
<dbReference type="Pfam" id="PF00813">
    <property type="entry name" value="FliP"/>
    <property type="match status" value="1"/>
</dbReference>
<comment type="subcellular location">
    <subcellularLocation>
        <location evidence="12">Cell membrane</location>
        <topology evidence="12">Multi-pass membrane protein</topology>
    </subcellularLocation>
    <subcellularLocation>
        <location evidence="12">Bacterial flagellum basal body</location>
    </subcellularLocation>
</comment>
<dbReference type="InterPro" id="IPR005837">
    <property type="entry name" value="FliP"/>
</dbReference>
<evidence type="ECO:0000313" key="15">
    <source>
        <dbReference type="Proteomes" id="UP001595583"/>
    </source>
</evidence>
<dbReference type="PROSITE" id="PS01060">
    <property type="entry name" value="FLIP_1"/>
    <property type="match status" value="1"/>
</dbReference>
<keyword evidence="5 12" id="KW-0812">Transmembrane</keyword>
<comment type="caution">
    <text evidence="12">Lacks conserved residue(s) required for the propagation of feature annotation.</text>
</comment>
<name>A0ABV7K8J4_9HYPH</name>
<evidence type="ECO:0000256" key="9">
    <source>
        <dbReference type="ARBA" id="ARBA00023136"/>
    </source>
</evidence>
<evidence type="ECO:0000256" key="10">
    <source>
        <dbReference type="ARBA" id="ARBA00023143"/>
    </source>
</evidence>
<feature type="transmembrane region" description="Helical" evidence="12">
    <location>
        <begin position="222"/>
        <end position="243"/>
    </location>
</feature>
<evidence type="ECO:0000256" key="11">
    <source>
        <dbReference type="ARBA" id="ARBA00023225"/>
    </source>
</evidence>
<dbReference type="NCBIfam" id="TIGR01103">
    <property type="entry name" value="fliP"/>
    <property type="match status" value="1"/>
</dbReference>
<dbReference type="PANTHER" id="PTHR30587:SF0">
    <property type="entry name" value="FLAGELLAR BIOSYNTHETIC PROTEIN FLIP"/>
    <property type="match status" value="1"/>
</dbReference>
<organism evidence="14 15">
    <name type="scientific">Aquamicrobium soli</name>
    <dbReference type="NCBI Taxonomy" id="1811518"/>
    <lineage>
        <taxon>Bacteria</taxon>
        <taxon>Pseudomonadati</taxon>
        <taxon>Pseudomonadota</taxon>
        <taxon>Alphaproteobacteria</taxon>
        <taxon>Hyphomicrobiales</taxon>
        <taxon>Phyllobacteriaceae</taxon>
        <taxon>Aquamicrobium</taxon>
    </lineage>
</organism>
<keyword evidence="11 12" id="KW-1006">Bacterial flagellum protein export</keyword>
<feature type="transmembrane region" description="Helical" evidence="12">
    <location>
        <begin position="43"/>
        <end position="76"/>
    </location>
</feature>